<dbReference type="AlphaFoldDB" id="A0A4C1S7V2"/>
<evidence type="ECO:0000256" key="1">
    <source>
        <dbReference type="SAM" id="SignalP"/>
    </source>
</evidence>
<proteinExistence type="predicted"/>
<organism evidence="2 3">
    <name type="scientific">Eumeta variegata</name>
    <name type="common">Bagworm moth</name>
    <name type="synonym">Eumeta japonica</name>
    <dbReference type="NCBI Taxonomy" id="151549"/>
    <lineage>
        <taxon>Eukaryota</taxon>
        <taxon>Metazoa</taxon>
        <taxon>Ecdysozoa</taxon>
        <taxon>Arthropoda</taxon>
        <taxon>Hexapoda</taxon>
        <taxon>Insecta</taxon>
        <taxon>Pterygota</taxon>
        <taxon>Neoptera</taxon>
        <taxon>Endopterygota</taxon>
        <taxon>Lepidoptera</taxon>
        <taxon>Glossata</taxon>
        <taxon>Ditrysia</taxon>
        <taxon>Tineoidea</taxon>
        <taxon>Psychidae</taxon>
        <taxon>Oiketicinae</taxon>
        <taxon>Eumeta</taxon>
    </lineage>
</organism>
<dbReference type="Proteomes" id="UP000299102">
    <property type="component" value="Unassembled WGS sequence"/>
</dbReference>
<gene>
    <name evidence="2" type="ORF">EVAR_84202_1</name>
</gene>
<dbReference type="EMBL" id="BGZK01003183">
    <property type="protein sequence ID" value="GBO98343.1"/>
    <property type="molecule type" value="Genomic_DNA"/>
</dbReference>
<keyword evidence="1" id="KW-0732">Signal</keyword>
<keyword evidence="3" id="KW-1185">Reference proteome</keyword>
<name>A0A4C1S7V2_EUMVA</name>
<feature type="chain" id="PRO_5020022823" description="Secreted protein" evidence="1">
    <location>
        <begin position="25"/>
        <end position="194"/>
    </location>
</feature>
<evidence type="ECO:0000313" key="2">
    <source>
        <dbReference type="EMBL" id="GBO98343.1"/>
    </source>
</evidence>
<reference evidence="2 3" key="1">
    <citation type="journal article" date="2019" name="Commun. Biol.">
        <title>The bagworm genome reveals a unique fibroin gene that provides high tensile strength.</title>
        <authorList>
            <person name="Kono N."/>
            <person name="Nakamura H."/>
            <person name="Ohtoshi R."/>
            <person name="Tomita M."/>
            <person name="Numata K."/>
            <person name="Arakawa K."/>
        </authorList>
    </citation>
    <scope>NUCLEOTIDE SEQUENCE [LARGE SCALE GENOMIC DNA]</scope>
</reference>
<comment type="caution">
    <text evidence="2">The sequence shown here is derived from an EMBL/GenBank/DDBJ whole genome shotgun (WGS) entry which is preliminary data.</text>
</comment>
<evidence type="ECO:0000313" key="3">
    <source>
        <dbReference type="Proteomes" id="UP000299102"/>
    </source>
</evidence>
<accession>A0A4C1S7V2</accession>
<evidence type="ECO:0008006" key="4">
    <source>
        <dbReference type="Google" id="ProtNLM"/>
    </source>
</evidence>
<sequence>MSCSSFKITDSLTSLLIFLRLSSSLFAPRQVAYRGCHPVYRVDTHSVDPRTRTAEFPRQVTRPRSRTATGGISSLRLARLAKSPTACIAVKLPRRSLCPAPFCPSAPPPPTTLADLWGRMHARCGLRLDRRGSGRRVPARPEFLRRFLRWRRQLCFLLFYRFFCRRHRFLRPFRQCRDITVSLGLDNDALYDPP</sequence>
<feature type="signal peptide" evidence="1">
    <location>
        <begin position="1"/>
        <end position="24"/>
    </location>
</feature>
<protein>
    <recommendedName>
        <fullName evidence="4">Secreted protein</fullName>
    </recommendedName>
</protein>